<organism evidence="4 5">
    <name type="scientific">Aquisphaera giovannonii</name>
    <dbReference type="NCBI Taxonomy" id="406548"/>
    <lineage>
        <taxon>Bacteria</taxon>
        <taxon>Pseudomonadati</taxon>
        <taxon>Planctomycetota</taxon>
        <taxon>Planctomycetia</taxon>
        <taxon>Isosphaerales</taxon>
        <taxon>Isosphaeraceae</taxon>
        <taxon>Aquisphaera</taxon>
    </lineage>
</organism>
<dbReference type="AlphaFoldDB" id="A0A5B9W7Z8"/>
<dbReference type="GO" id="GO:0016987">
    <property type="term" value="F:sigma factor activity"/>
    <property type="evidence" value="ECO:0007669"/>
    <property type="project" value="UniProtKB-KW"/>
</dbReference>
<dbReference type="Proteomes" id="UP000324233">
    <property type="component" value="Chromosome"/>
</dbReference>
<gene>
    <name evidence="4" type="ORF">OJF2_48190</name>
</gene>
<keyword evidence="1" id="KW-0805">Transcription regulation</keyword>
<dbReference type="PANTHER" id="PTHR43133">
    <property type="entry name" value="RNA POLYMERASE ECF-TYPE SIGMA FACTO"/>
    <property type="match status" value="1"/>
</dbReference>
<protein>
    <submittedName>
        <fullName evidence="4">Uncharacterized protein</fullName>
    </submittedName>
</protein>
<evidence type="ECO:0000256" key="3">
    <source>
        <dbReference type="ARBA" id="ARBA00023163"/>
    </source>
</evidence>
<dbReference type="SUPFAM" id="SSF88946">
    <property type="entry name" value="Sigma2 domain of RNA polymerase sigma factors"/>
    <property type="match status" value="1"/>
</dbReference>
<dbReference type="PANTHER" id="PTHR43133:SF51">
    <property type="entry name" value="RNA POLYMERASE SIGMA FACTOR"/>
    <property type="match status" value="1"/>
</dbReference>
<evidence type="ECO:0000313" key="4">
    <source>
        <dbReference type="EMBL" id="QEH36259.1"/>
    </source>
</evidence>
<dbReference type="Gene3D" id="1.10.1740.10">
    <property type="match status" value="1"/>
</dbReference>
<dbReference type="EMBL" id="CP042997">
    <property type="protein sequence ID" value="QEH36259.1"/>
    <property type="molecule type" value="Genomic_DNA"/>
</dbReference>
<dbReference type="InterPro" id="IPR013325">
    <property type="entry name" value="RNA_pol_sigma_r2"/>
</dbReference>
<evidence type="ECO:0000313" key="5">
    <source>
        <dbReference type="Proteomes" id="UP000324233"/>
    </source>
</evidence>
<name>A0A5B9W7Z8_9BACT</name>
<dbReference type="InterPro" id="IPR039425">
    <property type="entry name" value="RNA_pol_sigma-70-like"/>
</dbReference>
<dbReference type="RefSeq" id="WP_168222007.1">
    <property type="nucleotide sequence ID" value="NZ_CP042997.1"/>
</dbReference>
<evidence type="ECO:0000256" key="1">
    <source>
        <dbReference type="ARBA" id="ARBA00023015"/>
    </source>
</evidence>
<proteinExistence type="predicted"/>
<reference evidence="4 5" key="1">
    <citation type="submission" date="2019-08" db="EMBL/GenBank/DDBJ databases">
        <title>Deep-cultivation of Planctomycetes and their phenomic and genomic characterization uncovers novel biology.</title>
        <authorList>
            <person name="Wiegand S."/>
            <person name="Jogler M."/>
            <person name="Boedeker C."/>
            <person name="Pinto D."/>
            <person name="Vollmers J."/>
            <person name="Rivas-Marin E."/>
            <person name="Kohn T."/>
            <person name="Peeters S.H."/>
            <person name="Heuer A."/>
            <person name="Rast P."/>
            <person name="Oberbeckmann S."/>
            <person name="Bunk B."/>
            <person name="Jeske O."/>
            <person name="Meyerdierks A."/>
            <person name="Storesund J.E."/>
            <person name="Kallscheuer N."/>
            <person name="Luecker S."/>
            <person name="Lage O.M."/>
            <person name="Pohl T."/>
            <person name="Merkel B.J."/>
            <person name="Hornburger P."/>
            <person name="Mueller R.-W."/>
            <person name="Bruemmer F."/>
            <person name="Labrenz M."/>
            <person name="Spormann A.M."/>
            <person name="Op den Camp H."/>
            <person name="Overmann J."/>
            <person name="Amann R."/>
            <person name="Jetten M.S.M."/>
            <person name="Mascher T."/>
            <person name="Medema M.H."/>
            <person name="Devos D.P."/>
            <person name="Kaster A.-K."/>
            <person name="Ovreas L."/>
            <person name="Rohde M."/>
            <person name="Galperin M.Y."/>
            <person name="Jogler C."/>
        </authorList>
    </citation>
    <scope>NUCLEOTIDE SEQUENCE [LARGE SCALE GENOMIC DNA]</scope>
    <source>
        <strain evidence="4 5">OJF2</strain>
    </source>
</reference>
<accession>A0A5B9W7Z8</accession>
<keyword evidence="2" id="KW-0731">Sigma factor</keyword>
<dbReference type="GO" id="GO:0006352">
    <property type="term" value="P:DNA-templated transcription initiation"/>
    <property type="evidence" value="ECO:0007669"/>
    <property type="project" value="InterPro"/>
</dbReference>
<keyword evidence="3" id="KW-0804">Transcription</keyword>
<evidence type="ECO:0000256" key="2">
    <source>
        <dbReference type="ARBA" id="ARBA00023082"/>
    </source>
</evidence>
<sequence length="245" mass="27656">MHPNPTTPSPGRFPSTHWSRVIAAADPQRGRAREPLGELCRAYWYPLYAYIRRRGNGPERARDLTQDFFARLLERGTLAEADPSRGRFRSFLRTVCAHYLANLRDREAAIKRGGGVATMPIDAVEAEGRYERELADELTPERIFDRSWALALLGRALDRLRREYEEAGRSATFDALRGGLEFGPGDVHYATMADRLGTTEAAARVAAHRLRRRYGELLRREIASTLDDPADVEDEIRDLFASLGA</sequence>
<keyword evidence="5" id="KW-1185">Reference proteome</keyword>
<dbReference type="KEGG" id="agv:OJF2_48190"/>